<proteinExistence type="predicted"/>
<evidence type="ECO:0000313" key="2">
    <source>
        <dbReference type="EMBL" id="GBL99974.1"/>
    </source>
</evidence>
<dbReference type="InterPro" id="IPR036397">
    <property type="entry name" value="RNaseH_sf"/>
</dbReference>
<comment type="caution">
    <text evidence="2">The sequence shown here is derived from an EMBL/GenBank/DDBJ whole genome shotgun (WGS) entry which is preliminary data.</text>
</comment>
<evidence type="ECO:0000256" key="1">
    <source>
        <dbReference type="SAM" id="SignalP"/>
    </source>
</evidence>
<evidence type="ECO:0000313" key="3">
    <source>
        <dbReference type="Proteomes" id="UP000499080"/>
    </source>
</evidence>
<keyword evidence="1" id="KW-0732">Signal</keyword>
<dbReference type="EMBL" id="BGPR01000152">
    <property type="protein sequence ID" value="GBL99974.1"/>
    <property type="molecule type" value="Genomic_DNA"/>
</dbReference>
<accession>A0A4Y2C9G4</accession>
<keyword evidence="3" id="KW-1185">Reference proteome</keyword>
<organism evidence="2 3">
    <name type="scientific">Araneus ventricosus</name>
    <name type="common">Orbweaver spider</name>
    <name type="synonym">Epeira ventricosa</name>
    <dbReference type="NCBI Taxonomy" id="182803"/>
    <lineage>
        <taxon>Eukaryota</taxon>
        <taxon>Metazoa</taxon>
        <taxon>Ecdysozoa</taxon>
        <taxon>Arthropoda</taxon>
        <taxon>Chelicerata</taxon>
        <taxon>Arachnida</taxon>
        <taxon>Araneae</taxon>
        <taxon>Araneomorphae</taxon>
        <taxon>Entelegynae</taxon>
        <taxon>Araneoidea</taxon>
        <taxon>Araneidae</taxon>
        <taxon>Araneus</taxon>
    </lineage>
</organism>
<protein>
    <recommendedName>
        <fullName evidence="4">Tc1-like transposase DDE domain-containing protein</fullName>
    </recommendedName>
</protein>
<dbReference type="Gene3D" id="3.30.420.10">
    <property type="entry name" value="Ribonuclease H-like superfamily/Ribonuclease H"/>
    <property type="match status" value="1"/>
</dbReference>
<reference evidence="2 3" key="1">
    <citation type="journal article" date="2019" name="Sci. Rep.">
        <title>Orb-weaving spider Araneus ventricosus genome elucidates the spidroin gene catalogue.</title>
        <authorList>
            <person name="Kono N."/>
            <person name="Nakamura H."/>
            <person name="Ohtoshi R."/>
            <person name="Moran D.A.P."/>
            <person name="Shinohara A."/>
            <person name="Yoshida Y."/>
            <person name="Fujiwara M."/>
            <person name="Mori M."/>
            <person name="Tomita M."/>
            <person name="Arakawa K."/>
        </authorList>
    </citation>
    <scope>NUCLEOTIDE SEQUENCE [LARGE SCALE GENOMIC DNA]</scope>
</reference>
<sequence length="97" mass="11137">MCLASFIAITLGYGALRTQIFQSNMNDTVQIECLMWSFARCCKRGPFFFVEKTINGDVCRDLHELYVIPLLEHLDPNVLFQQDCAPPHWTRSSNIPV</sequence>
<name>A0A4Y2C9G4_ARAVE</name>
<gene>
    <name evidence="2" type="ORF">AVEN_19451_1</name>
</gene>
<evidence type="ECO:0008006" key="4">
    <source>
        <dbReference type="Google" id="ProtNLM"/>
    </source>
</evidence>
<dbReference type="Proteomes" id="UP000499080">
    <property type="component" value="Unassembled WGS sequence"/>
</dbReference>
<dbReference type="AlphaFoldDB" id="A0A4Y2C9G4"/>
<feature type="chain" id="PRO_5021404523" description="Tc1-like transposase DDE domain-containing protein" evidence="1">
    <location>
        <begin position="18"/>
        <end position="97"/>
    </location>
</feature>
<feature type="signal peptide" evidence="1">
    <location>
        <begin position="1"/>
        <end position="17"/>
    </location>
</feature>
<dbReference type="GO" id="GO:0003676">
    <property type="term" value="F:nucleic acid binding"/>
    <property type="evidence" value="ECO:0007669"/>
    <property type="project" value="InterPro"/>
</dbReference>